<accession>A0A561TAA1</accession>
<protein>
    <recommendedName>
        <fullName evidence="3">PASTA domain-containing protein</fullName>
    </recommendedName>
</protein>
<evidence type="ECO:0008006" key="3">
    <source>
        <dbReference type="Google" id="ProtNLM"/>
    </source>
</evidence>
<dbReference type="Proteomes" id="UP000316603">
    <property type="component" value="Unassembled WGS sequence"/>
</dbReference>
<organism evidence="1 2">
    <name type="scientific">Streptomyces capillispiralis</name>
    <dbReference type="NCBI Taxonomy" id="68182"/>
    <lineage>
        <taxon>Bacteria</taxon>
        <taxon>Bacillati</taxon>
        <taxon>Actinomycetota</taxon>
        <taxon>Actinomycetes</taxon>
        <taxon>Kitasatosporales</taxon>
        <taxon>Streptomycetaceae</taxon>
        <taxon>Streptomyces</taxon>
    </lineage>
</organism>
<dbReference type="AlphaFoldDB" id="A0A561TAA1"/>
<name>A0A561TAA1_9ACTN</name>
<dbReference type="OrthoDB" id="4324342at2"/>
<comment type="caution">
    <text evidence="1">The sequence shown here is derived from an EMBL/GenBank/DDBJ whole genome shotgun (WGS) entry which is preliminary data.</text>
</comment>
<sequence length="70" mass="7441">MPDVIGGNAGRAAEQLGSGLDLVFEDTSGRGRPVVDPAEWRICGSRPGPDERITAYPVVFEVVKVSENCP</sequence>
<reference evidence="1 2" key="1">
    <citation type="submission" date="2019-06" db="EMBL/GenBank/DDBJ databases">
        <title>Sequencing the genomes of 1000 actinobacteria strains.</title>
        <authorList>
            <person name="Klenk H.-P."/>
        </authorList>
    </citation>
    <scope>NUCLEOTIDE SEQUENCE [LARGE SCALE GENOMIC DNA]</scope>
    <source>
        <strain evidence="1 2">DSM 41695</strain>
    </source>
</reference>
<proteinExistence type="predicted"/>
<dbReference type="EMBL" id="VIWV01000001">
    <property type="protein sequence ID" value="TWF84032.1"/>
    <property type="molecule type" value="Genomic_DNA"/>
</dbReference>
<gene>
    <name evidence="1" type="ORF">FHX78_11966</name>
</gene>
<dbReference type="RefSeq" id="WP_145866219.1">
    <property type="nucleotide sequence ID" value="NZ_BNCE01000008.1"/>
</dbReference>
<evidence type="ECO:0000313" key="1">
    <source>
        <dbReference type="EMBL" id="TWF84032.1"/>
    </source>
</evidence>
<evidence type="ECO:0000313" key="2">
    <source>
        <dbReference type="Proteomes" id="UP000316603"/>
    </source>
</evidence>
<keyword evidence="2" id="KW-1185">Reference proteome</keyword>